<dbReference type="Proteomes" id="UP000663814">
    <property type="component" value="Unassembled WGS sequence"/>
</dbReference>
<protein>
    <submittedName>
        <fullName evidence="1">Uncharacterized protein</fullName>
    </submittedName>
</protein>
<comment type="caution">
    <text evidence="1">The sequence shown here is derived from an EMBL/GenBank/DDBJ whole genome shotgun (WGS) entry which is preliminary data.</text>
</comment>
<evidence type="ECO:0000313" key="1">
    <source>
        <dbReference type="EMBL" id="MBZ9612178.1"/>
    </source>
</evidence>
<reference evidence="1 2" key="1">
    <citation type="submission" date="2020-12" db="EMBL/GenBank/DDBJ databases">
        <authorList>
            <person name="Ruan W."/>
            <person name="Khan S.A."/>
            <person name="Jeon C.O."/>
        </authorList>
    </citation>
    <scope>NUCLEOTIDE SEQUENCE [LARGE SCALE GENOMIC DNA]</scope>
    <source>
        <strain evidence="1 2">MA-13</strain>
    </source>
</reference>
<sequence>MSTPEQTILGILRDQEDPLNKTELEDLTGFTQTEVLKALGELSKQHNIIKSIAGYKLAAEGAAATDVVPQSDEFRQLLTFFTRHNKAFLPKAIREELGWDKRNTAEMLSKCKQMGLVTPKNNGVYYLTPDGVQHVIKHYPDVEVKAFVLDKAKEQAMHFHIVAPHVKAAKEQQNQTATQARLQPHPAIAQARSISAALKLAELPTNKLPQLTEVPVKIQVLDELALCFGNDVQIQLQQLSGFLREYARG</sequence>
<name>A0ABS7XBS9_9GAMM</name>
<gene>
    <name evidence="1" type="ORF">I4W93_011290</name>
</gene>
<dbReference type="EMBL" id="JAERPS020000003">
    <property type="protein sequence ID" value="MBZ9612178.1"/>
    <property type="molecule type" value="Genomic_DNA"/>
</dbReference>
<dbReference type="RefSeq" id="WP_205310818.1">
    <property type="nucleotide sequence ID" value="NZ_JAERPS020000003.1"/>
</dbReference>
<accession>A0ABS7XBS9</accession>
<organism evidence="1 2">
    <name type="scientific">Rheinheimera maricola</name>
    <dbReference type="NCBI Taxonomy" id="2793282"/>
    <lineage>
        <taxon>Bacteria</taxon>
        <taxon>Pseudomonadati</taxon>
        <taxon>Pseudomonadota</taxon>
        <taxon>Gammaproteobacteria</taxon>
        <taxon>Chromatiales</taxon>
        <taxon>Chromatiaceae</taxon>
        <taxon>Rheinheimera</taxon>
    </lineage>
</organism>
<keyword evidence="2" id="KW-1185">Reference proteome</keyword>
<dbReference type="SUPFAM" id="SSF46785">
    <property type="entry name" value="Winged helix' DNA-binding domain"/>
    <property type="match status" value="1"/>
</dbReference>
<proteinExistence type="predicted"/>
<reference evidence="1 2" key="2">
    <citation type="submission" date="2021-08" db="EMBL/GenBank/DDBJ databases">
        <title>Rheinheimera aquimaris sp. nov., isolated from seawater of the East Sea in Korea.</title>
        <authorList>
            <person name="Kim K.H."/>
            <person name="Wenting R."/>
            <person name="Kim K.R."/>
            <person name="Jeon C.O."/>
        </authorList>
    </citation>
    <scope>NUCLEOTIDE SEQUENCE [LARGE SCALE GENOMIC DNA]</scope>
    <source>
        <strain evidence="1 2">MA-13</strain>
    </source>
</reference>
<evidence type="ECO:0000313" key="2">
    <source>
        <dbReference type="Proteomes" id="UP000663814"/>
    </source>
</evidence>
<dbReference type="InterPro" id="IPR036390">
    <property type="entry name" value="WH_DNA-bd_sf"/>
</dbReference>